<dbReference type="Proteomes" id="UP000267921">
    <property type="component" value="Unassembled WGS sequence"/>
</dbReference>
<dbReference type="Gene3D" id="3.30.920.30">
    <property type="entry name" value="Hypothetical protein"/>
    <property type="match status" value="1"/>
</dbReference>
<sequence length="93" mass="10826">MASYKAKTIQKALPKKGFEERRKGHHIIYVYYLDGKKTGNRTFISHGSKMEYNSNLLSKMSKQLNLSKEQLCDLIDCPLTKEQLQQIYIQKEG</sequence>
<keyword evidence="6" id="KW-0346">Stress response</keyword>
<dbReference type="InterPro" id="IPR038570">
    <property type="entry name" value="HicA_sf"/>
</dbReference>
<dbReference type="GO" id="GO:0003729">
    <property type="term" value="F:mRNA binding"/>
    <property type="evidence" value="ECO:0007669"/>
    <property type="project" value="InterPro"/>
</dbReference>
<organism evidence="7 10">
    <name type="scientific">Methanohalophilus halophilus</name>
    <dbReference type="NCBI Taxonomy" id="2177"/>
    <lineage>
        <taxon>Archaea</taxon>
        <taxon>Methanobacteriati</taxon>
        <taxon>Methanobacteriota</taxon>
        <taxon>Stenosarchaea group</taxon>
        <taxon>Methanomicrobia</taxon>
        <taxon>Methanosarcinales</taxon>
        <taxon>Methanosarcinaceae</taxon>
        <taxon>Methanohalophilus</taxon>
    </lineage>
</organism>
<proteinExistence type="predicted"/>
<keyword evidence="10" id="KW-1185">Reference proteome</keyword>
<evidence type="ECO:0000256" key="1">
    <source>
        <dbReference type="ARBA" id="ARBA00022649"/>
    </source>
</evidence>
<evidence type="ECO:0000313" key="9">
    <source>
        <dbReference type="EMBL" id="SDX00715.1"/>
    </source>
</evidence>
<dbReference type="EMBL" id="RJJG01000005">
    <property type="protein sequence ID" value="RNI08332.1"/>
    <property type="molecule type" value="Genomic_DNA"/>
</dbReference>
<evidence type="ECO:0000256" key="2">
    <source>
        <dbReference type="ARBA" id="ARBA00022722"/>
    </source>
</evidence>
<dbReference type="OrthoDB" id="117764at2157"/>
<dbReference type="RefSeq" id="WP_072561121.1">
    <property type="nucleotide sequence ID" value="NZ_CP017921.1"/>
</dbReference>
<dbReference type="KEGG" id="mhaz:BHR79_03645"/>
<dbReference type="Proteomes" id="UP000186879">
    <property type="component" value="Chromosome"/>
</dbReference>
<evidence type="ECO:0000313" key="11">
    <source>
        <dbReference type="Proteomes" id="UP000198669"/>
    </source>
</evidence>
<gene>
    <name evidence="7" type="ORF">BHR79_03645</name>
    <name evidence="8" type="ORF">EFE40_07215</name>
    <name evidence="9" type="ORF">SAMN04515625_2046</name>
</gene>
<evidence type="ECO:0000256" key="6">
    <source>
        <dbReference type="ARBA" id="ARBA00023016"/>
    </source>
</evidence>
<keyword evidence="5" id="KW-0694">RNA-binding</keyword>
<reference evidence="7 10" key="1">
    <citation type="submission" date="2016-10" db="EMBL/GenBank/DDBJ databases">
        <title>Methanohalophilus halophilus.</title>
        <authorList>
            <person name="L'haridon S."/>
        </authorList>
    </citation>
    <scope>NUCLEOTIDE SEQUENCE [LARGE SCALE GENOMIC DNA]</scope>
    <source>
        <strain evidence="7 10">Z-7982</strain>
    </source>
</reference>
<dbReference type="GO" id="GO:0016787">
    <property type="term" value="F:hydrolase activity"/>
    <property type="evidence" value="ECO:0007669"/>
    <property type="project" value="UniProtKB-KW"/>
</dbReference>
<reference evidence="9 11" key="2">
    <citation type="submission" date="2016-10" db="EMBL/GenBank/DDBJ databases">
        <authorList>
            <person name="de Groot N.N."/>
        </authorList>
    </citation>
    <scope>NUCLEOTIDE SEQUENCE [LARGE SCALE GENOMIC DNA]</scope>
    <source>
        <strain evidence="9 11">Z-7982</strain>
    </source>
</reference>
<dbReference type="EMBL" id="CP017921">
    <property type="protein sequence ID" value="APH38668.1"/>
    <property type="molecule type" value="Genomic_DNA"/>
</dbReference>
<dbReference type="Proteomes" id="UP000198669">
    <property type="component" value="Unassembled WGS sequence"/>
</dbReference>
<dbReference type="Pfam" id="PF07927">
    <property type="entry name" value="HicA_toxin"/>
    <property type="match status" value="1"/>
</dbReference>
<evidence type="ECO:0000256" key="3">
    <source>
        <dbReference type="ARBA" id="ARBA00022759"/>
    </source>
</evidence>
<protein>
    <submittedName>
        <fullName evidence="9">Predicted RNA binding protein YcfA, dsRBD-like fold, HicA-like mRNA interferase family</fullName>
    </submittedName>
    <submittedName>
        <fullName evidence="8">Type II toxin-antitoxin system HicA family toxin</fullName>
    </submittedName>
</protein>
<dbReference type="EMBL" id="FNMU01000008">
    <property type="protein sequence ID" value="SDX00715.1"/>
    <property type="molecule type" value="Genomic_DNA"/>
</dbReference>
<keyword evidence="1" id="KW-1277">Toxin-antitoxin system</keyword>
<dbReference type="SUPFAM" id="SSF54786">
    <property type="entry name" value="YcfA/nrd intein domain"/>
    <property type="match status" value="1"/>
</dbReference>
<evidence type="ECO:0000313" key="12">
    <source>
        <dbReference type="Proteomes" id="UP000267921"/>
    </source>
</evidence>
<evidence type="ECO:0000256" key="5">
    <source>
        <dbReference type="ARBA" id="ARBA00022884"/>
    </source>
</evidence>
<name>A0A1L3Q1B9_9EURY</name>
<accession>A0A1L3Q1B9</accession>
<evidence type="ECO:0000313" key="7">
    <source>
        <dbReference type="EMBL" id="APH38668.1"/>
    </source>
</evidence>
<keyword evidence="2" id="KW-0540">Nuclease</keyword>
<keyword evidence="4" id="KW-0378">Hydrolase</keyword>
<keyword evidence="3" id="KW-0255">Endonuclease</keyword>
<dbReference type="InterPro" id="IPR012933">
    <property type="entry name" value="HicA_mRNA_interferase"/>
</dbReference>
<evidence type="ECO:0000313" key="8">
    <source>
        <dbReference type="EMBL" id="RNI08332.1"/>
    </source>
</evidence>
<dbReference type="GeneID" id="30582827"/>
<reference evidence="8 12" key="3">
    <citation type="submission" date="2018-10" db="EMBL/GenBank/DDBJ databases">
        <title>Cultivation of a novel Methanohalophilus strain from Kebrit Deep of the Red Sea and a genomic comparison of members of the genus Methanohalophilus.</title>
        <authorList>
            <person name="Guan Y."/>
            <person name="Ngugi D.K."/>
            <person name="Stingl U."/>
        </authorList>
    </citation>
    <scope>NUCLEOTIDE SEQUENCE [LARGE SCALE GENOMIC DNA]</scope>
    <source>
        <strain evidence="8 12">DSM 3094</strain>
    </source>
</reference>
<dbReference type="GO" id="GO:0004519">
    <property type="term" value="F:endonuclease activity"/>
    <property type="evidence" value="ECO:0007669"/>
    <property type="project" value="UniProtKB-KW"/>
</dbReference>
<evidence type="ECO:0000256" key="4">
    <source>
        <dbReference type="ARBA" id="ARBA00022801"/>
    </source>
</evidence>
<evidence type="ECO:0000313" key="10">
    <source>
        <dbReference type="Proteomes" id="UP000186879"/>
    </source>
</evidence>
<dbReference type="AlphaFoldDB" id="A0A1L3Q1B9"/>